<sequence length="127" mass="13991">DKKVKALFEKIRDLRTQWAKWAIEDVQHAFDPSKTPSRLESDCFEAASPAPSPDPTLKSGNVPQYREKRSASSLASEVTPKASDEPTMVGSPGESQLQLDVLGEACSVPMTAEQQKELDSVLHQLHM</sequence>
<protein>
    <submittedName>
        <fullName evidence="2">Uncharacterized protein</fullName>
    </submittedName>
</protein>
<feature type="region of interest" description="Disordered" evidence="1">
    <location>
        <begin position="30"/>
        <end position="95"/>
    </location>
</feature>
<comment type="caution">
    <text evidence="2">The sequence shown here is derived from an EMBL/GenBank/DDBJ whole genome shotgun (WGS) entry which is preliminary data.</text>
</comment>
<feature type="non-terminal residue" evidence="2">
    <location>
        <position position="1"/>
    </location>
</feature>
<dbReference type="EMBL" id="CAXAMN010007875">
    <property type="protein sequence ID" value="CAK9023187.1"/>
    <property type="molecule type" value="Genomic_DNA"/>
</dbReference>
<gene>
    <name evidence="2" type="ORF">CCMP2556_LOCUS15128</name>
</gene>
<evidence type="ECO:0000313" key="2">
    <source>
        <dbReference type="EMBL" id="CAK9023187.1"/>
    </source>
</evidence>
<evidence type="ECO:0000256" key="1">
    <source>
        <dbReference type="SAM" id="MobiDB-lite"/>
    </source>
</evidence>
<proteinExistence type="predicted"/>
<feature type="non-terminal residue" evidence="2">
    <location>
        <position position="127"/>
    </location>
</feature>
<name>A0ABP0K8R1_9DINO</name>
<organism evidence="2 3">
    <name type="scientific">Durusdinium trenchii</name>
    <dbReference type="NCBI Taxonomy" id="1381693"/>
    <lineage>
        <taxon>Eukaryota</taxon>
        <taxon>Sar</taxon>
        <taxon>Alveolata</taxon>
        <taxon>Dinophyceae</taxon>
        <taxon>Suessiales</taxon>
        <taxon>Symbiodiniaceae</taxon>
        <taxon>Durusdinium</taxon>
    </lineage>
</organism>
<keyword evidence="3" id="KW-1185">Reference proteome</keyword>
<reference evidence="2 3" key="1">
    <citation type="submission" date="2024-02" db="EMBL/GenBank/DDBJ databases">
        <authorList>
            <person name="Chen Y."/>
            <person name="Shah S."/>
            <person name="Dougan E. K."/>
            <person name="Thang M."/>
            <person name="Chan C."/>
        </authorList>
    </citation>
    <scope>NUCLEOTIDE SEQUENCE [LARGE SCALE GENOMIC DNA]</scope>
</reference>
<accession>A0ABP0K8R1</accession>
<evidence type="ECO:0000313" key="3">
    <source>
        <dbReference type="Proteomes" id="UP001642484"/>
    </source>
</evidence>
<dbReference type="Proteomes" id="UP001642484">
    <property type="component" value="Unassembled WGS sequence"/>
</dbReference>